<organism evidence="1 2">
    <name type="scientific">Exobacillus caeni</name>
    <dbReference type="NCBI Taxonomy" id="2574798"/>
    <lineage>
        <taxon>Bacteria</taxon>
        <taxon>Bacillati</taxon>
        <taxon>Bacillota</taxon>
        <taxon>Bacilli</taxon>
        <taxon>Bacillales</taxon>
        <taxon>Guptibacillaceae</taxon>
        <taxon>Exobacillus</taxon>
    </lineage>
</organism>
<evidence type="ECO:0000313" key="2">
    <source>
        <dbReference type="Proteomes" id="UP000308230"/>
    </source>
</evidence>
<dbReference type="Proteomes" id="UP000308230">
    <property type="component" value="Unassembled WGS sequence"/>
</dbReference>
<protein>
    <recommendedName>
        <fullName evidence="3">SGNH/GDSL hydrolase family protein</fullName>
    </recommendedName>
</protein>
<reference evidence="1 2" key="1">
    <citation type="submission" date="2019-04" db="EMBL/GenBank/DDBJ databases">
        <title>Bacillus caeni sp. nov., a bacterium isolated from mangrove sediment.</title>
        <authorList>
            <person name="Huang H."/>
            <person name="Mo K."/>
            <person name="Hu Y."/>
        </authorList>
    </citation>
    <scope>NUCLEOTIDE SEQUENCE [LARGE SCALE GENOMIC DNA]</scope>
    <source>
        <strain evidence="1 2">HB172195</strain>
    </source>
</reference>
<dbReference type="AlphaFoldDB" id="A0A5R9F0Y9"/>
<accession>A0A5R9F0Y9</accession>
<dbReference type="OrthoDB" id="5349052at2"/>
<dbReference type="RefSeq" id="WP_138127386.1">
    <property type="nucleotide sequence ID" value="NZ_SWLG01000009.1"/>
</dbReference>
<dbReference type="SUPFAM" id="SSF52266">
    <property type="entry name" value="SGNH hydrolase"/>
    <property type="match status" value="1"/>
</dbReference>
<evidence type="ECO:0000313" key="1">
    <source>
        <dbReference type="EMBL" id="TLS36661.1"/>
    </source>
</evidence>
<dbReference type="EMBL" id="SWLG01000009">
    <property type="protein sequence ID" value="TLS36661.1"/>
    <property type="molecule type" value="Genomic_DNA"/>
</dbReference>
<proteinExistence type="predicted"/>
<evidence type="ECO:0008006" key="3">
    <source>
        <dbReference type="Google" id="ProtNLM"/>
    </source>
</evidence>
<name>A0A5R9F0Y9_9BACL</name>
<gene>
    <name evidence="1" type="ORF">FCL54_14160</name>
</gene>
<sequence length="349" mass="40587">MSWKKMMFIVLSTSLLLLGFVMALNYFVNPLGKYASRELPSLVWTGRADKANLLQKYNNNPDVLVLGSSRTMKINPNYIEEKTDLNAFNAGVNSARAEDYYVMLKYALEDLDVKPEYVILGIDLEGFHNNAPLDDRLIYNQRFARYLHPEDRENKLSMLKSLISYDQTVATGRSLSFAMTEYPTKKAAYDNDGYLHYPKKEKQIKEGKFKADIDSYIKKYKGRFNNFTAIDEGRKDYLNDFLTLAEENDIQVIGFITTLHDDVLAELRKTRDYDERKAELTDFLNKMKQEHTNFTYNDFDEVKKYAGYEEAFYDGAHIREENADKITTRLLQEAKLTKTVHADEKEKQS</sequence>
<dbReference type="InterPro" id="IPR036514">
    <property type="entry name" value="SGNH_hydro_sf"/>
</dbReference>
<keyword evidence="2" id="KW-1185">Reference proteome</keyword>
<comment type="caution">
    <text evidence="1">The sequence shown here is derived from an EMBL/GenBank/DDBJ whole genome shotgun (WGS) entry which is preliminary data.</text>
</comment>
<dbReference type="Gene3D" id="3.40.50.1110">
    <property type="entry name" value="SGNH hydrolase"/>
    <property type="match status" value="1"/>
</dbReference>